<dbReference type="AlphaFoldDB" id="A0A3M7S2Q5"/>
<evidence type="ECO:0000313" key="1">
    <source>
        <dbReference type="EMBL" id="RNA29939.1"/>
    </source>
</evidence>
<name>A0A3M7S2Q5_BRAPC</name>
<proteinExistence type="predicted"/>
<sequence length="112" mass="12624">MRTGILATNLRTKVKKSGAGFTKILNPHRPIVLLYNQSEEKECWIFKLISIDPCSISNDLRSQVKKSGFWILKLISIDPCSISNENLAKKKIKSKISHQFGSKDLDNSAIVH</sequence>
<gene>
    <name evidence="1" type="ORF">BpHYR1_051103</name>
</gene>
<dbReference type="Proteomes" id="UP000276133">
    <property type="component" value="Unassembled WGS sequence"/>
</dbReference>
<reference evidence="1 2" key="1">
    <citation type="journal article" date="2018" name="Sci. Rep.">
        <title>Genomic signatures of local adaptation to the degree of environmental predictability in rotifers.</title>
        <authorList>
            <person name="Franch-Gras L."/>
            <person name="Hahn C."/>
            <person name="Garcia-Roger E.M."/>
            <person name="Carmona M.J."/>
            <person name="Serra M."/>
            <person name="Gomez A."/>
        </authorList>
    </citation>
    <scope>NUCLEOTIDE SEQUENCE [LARGE SCALE GENOMIC DNA]</scope>
    <source>
        <strain evidence="1">HYR1</strain>
    </source>
</reference>
<dbReference type="EMBL" id="REGN01002149">
    <property type="protein sequence ID" value="RNA29939.1"/>
    <property type="molecule type" value="Genomic_DNA"/>
</dbReference>
<comment type="caution">
    <text evidence="1">The sequence shown here is derived from an EMBL/GenBank/DDBJ whole genome shotgun (WGS) entry which is preliminary data.</text>
</comment>
<evidence type="ECO:0000313" key="2">
    <source>
        <dbReference type="Proteomes" id="UP000276133"/>
    </source>
</evidence>
<organism evidence="1 2">
    <name type="scientific">Brachionus plicatilis</name>
    <name type="common">Marine rotifer</name>
    <name type="synonym">Brachionus muelleri</name>
    <dbReference type="NCBI Taxonomy" id="10195"/>
    <lineage>
        <taxon>Eukaryota</taxon>
        <taxon>Metazoa</taxon>
        <taxon>Spiralia</taxon>
        <taxon>Gnathifera</taxon>
        <taxon>Rotifera</taxon>
        <taxon>Eurotatoria</taxon>
        <taxon>Monogononta</taxon>
        <taxon>Pseudotrocha</taxon>
        <taxon>Ploima</taxon>
        <taxon>Brachionidae</taxon>
        <taxon>Brachionus</taxon>
    </lineage>
</organism>
<accession>A0A3M7S2Q5</accession>
<keyword evidence="2" id="KW-1185">Reference proteome</keyword>
<protein>
    <submittedName>
        <fullName evidence="1">Uncharacterized protein</fullName>
    </submittedName>
</protein>